<keyword evidence="3" id="KW-1185">Reference proteome</keyword>
<accession>A0A232EWL7</accession>
<comment type="caution">
    <text evidence="2">The sequence shown here is derived from an EMBL/GenBank/DDBJ whole genome shotgun (WGS) entry which is preliminary data.</text>
</comment>
<feature type="compositionally biased region" description="Basic and acidic residues" evidence="1">
    <location>
        <begin position="142"/>
        <end position="152"/>
    </location>
</feature>
<evidence type="ECO:0000313" key="2">
    <source>
        <dbReference type="EMBL" id="OXU22725.1"/>
    </source>
</evidence>
<gene>
    <name evidence="2" type="ORF">TSAR_016336</name>
</gene>
<reference evidence="2 3" key="1">
    <citation type="journal article" date="2017" name="Curr. Biol.">
        <title>The Evolution of Venom by Co-option of Single-Copy Genes.</title>
        <authorList>
            <person name="Martinson E.O."/>
            <person name="Mrinalini"/>
            <person name="Kelkar Y.D."/>
            <person name="Chang C.H."/>
            <person name="Werren J.H."/>
        </authorList>
    </citation>
    <scope>NUCLEOTIDE SEQUENCE [LARGE SCALE GENOMIC DNA]</scope>
    <source>
        <strain evidence="2 3">Alberta</strain>
        <tissue evidence="2">Whole body</tissue>
    </source>
</reference>
<protein>
    <submittedName>
        <fullName evidence="2">Uncharacterized protein</fullName>
    </submittedName>
</protein>
<sequence length="159" mass="18320">MDLRVSQTHKVVEKNQREDLKILKELGNIEEKATFFLKVPELRLGGESLGSRTISRENLASMVSARSMDSTSSITRIADYRKAQQEAIEVRKEEKDYITKLEKKVGELIEDCQSAPKDVKRTAERAKQLKVLSIQSRKKHEKGNNKDARYEGDVDYYQM</sequence>
<dbReference type="Proteomes" id="UP000215335">
    <property type="component" value="Unassembled WGS sequence"/>
</dbReference>
<dbReference type="EMBL" id="NNAY01001853">
    <property type="protein sequence ID" value="OXU22725.1"/>
    <property type="molecule type" value="Genomic_DNA"/>
</dbReference>
<organism evidence="2 3">
    <name type="scientific">Trichomalopsis sarcophagae</name>
    <dbReference type="NCBI Taxonomy" id="543379"/>
    <lineage>
        <taxon>Eukaryota</taxon>
        <taxon>Metazoa</taxon>
        <taxon>Ecdysozoa</taxon>
        <taxon>Arthropoda</taxon>
        <taxon>Hexapoda</taxon>
        <taxon>Insecta</taxon>
        <taxon>Pterygota</taxon>
        <taxon>Neoptera</taxon>
        <taxon>Endopterygota</taxon>
        <taxon>Hymenoptera</taxon>
        <taxon>Apocrita</taxon>
        <taxon>Proctotrupomorpha</taxon>
        <taxon>Chalcidoidea</taxon>
        <taxon>Pteromalidae</taxon>
        <taxon>Pteromalinae</taxon>
        <taxon>Trichomalopsis</taxon>
    </lineage>
</organism>
<proteinExistence type="predicted"/>
<evidence type="ECO:0000256" key="1">
    <source>
        <dbReference type="SAM" id="MobiDB-lite"/>
    </source>
</evidence>
<feature type="region of interest" description="Disordered" evidence="1">
    <location>
        <begin position="136"/>
        <end position="159"/>
    </location>
</feature>
<evidence type="ECO:0000313" key="3">
    <source>
        <dbReference type="Proteomes" id="UP000215335"/>
    </source>
</evidence>
<name>A0A232EWL7_9HYME</name>
<dbReference type="AlphaFoldDB" id="A0A232EWL7"/>